<organism evidence="2 3">
    <name type="scientific">Komagataeibacter oboediens</name>
    <dbReference type="NCBI Taxonomy" id="65958"/>
    <lineage>
        <taxon>Bacteria</taxon>
        <taxon>Pseudomonadati</taxon>
        <taxon>Pseudomonadota</taxon>
        <taxon>Alphaproteobacteria</taxon>
        <taxon>Acetobacterales</taxon>
        <taxon>Acetobacteraceae</taxon>
        <taxon>Komagataeibacter</taxon>
    </lineage>
</organism>
<dbReference type="RefSeq" id="WP_110507412.1">
    <property type="nucleotide sequence ID" value="NZ_NKTX01000032.1"/>
</dbReference>
<evidence type="ECO:0000313" key="3">
    <source>
        <dbReference type="Proteomes" id="UP000247417"/>
    </source>
</evidence>
<gene>
    <name evidence="2" type="ORF">CFR80_11850</name>
</gene>
<dbReference type="InterPro" id="IPR006528">
    <property type="entry name" value="Phage_head_morphogenesis_dom"/>
</dbReference>
<dbReference type="NCBIfam" id="TIGR01641">
    <property type="entry name" value="phageSPP1_gp7"/>
    <property type="match status" value="1"/>
</dbReference>
<protein>
    <submittedName>
        <fullName evidence="2">Phage head morphogenesis protein</fullName>
    </submittedName>
</protein>
<proteinExistence type="predicted"/>
<dbReference type="Proteomes" id="UP000247417">
    <property type="component" value="Unassembled WGS sequence"/>
</dbReference>
<reference evidence="2 3" key="1">
    <citation type="submission" date="2017-07" db="EMBL/GenBank/DDBJ databases">
        <title>A draft genome sequence of Komagataeibacter oboediens LMG 18849.</title>
        <authorList>
            <person name="Skraban J."/>
            <person name="Cleenwerck I."/>
            <person name="Vandamme P."/>
            <person name="Trcek J."/>
        </authorList>
    </citation>
    <scope>NUCLEOTIDE SEQUENCE [LARGE SCALE GENOMIC DNA]</scope>
    <source>
        <strain evidence="2 3">LMG 18849</strain>
    </source>
</reference>
<dbReference type="AlphaFoldDB" id="A0A318QVL9"/>
<sequence length="252" mass="28208">MLKRVVTADALAGKRKREKFEPTKSLAISYERSLRKIAKRIGTLSELLDPDATQSPQPLIDALERYSRTLEPWAESVAQRMLEDADRANKRDWRSHAAQMGRLLREEIEQAPTGETLQLLQMEQVALITSIPREAALRVQKLARESLITGSRSTSIRDEIMRSGEVTASRATLIARTETSKASTLLTQARAQAVGSTGYIWRSHRDARTRKSHRGMNGQFVAWDDPPELDGLQGHAGCIPNCRCFAMPVFPS</sequence>
<comment type="caution">
    <text evidence="2">The sequence shown here is derived from an EMBL/GenBank/DDBJ whole genome shotgun (WGS) entry which is preliminary data.</text>
</comment>
<evidence type="ECO:0000259" key="1">
    <source>
        <dbReference type="Pfam" id="PF04233"/>
    </source>
</evidence>
<name>A0A318QVL9_9PROT</name>
<accession>A0A318QVL9</accession>
<dbReference type="OrthoDB" id="7284020at2"/>
<feature type="domain" description="Phage head morphogenesis" evidence="1">
    <location>
        <begin position="139"/>
        <end position="246"/>
    </location>
</feature>
<dbReference type="Pfam" id="PF04233">
    <property type="entry name" value="Phage_Mu_F"/>
    <property type="match status" value="1"/>
</dbReference>
<dbReference type="EMBL" id="NKTX01000032">
    <property type="protein sequence ID" value="PYD81402.1"/>
    <property type="molecule type" value="Genomic_DNA"/>
</dbReference>
<evidence type="ECO:0000313" key="2">
    <source>
        <dbReference type="EMBL" id="PYD81402.1"/>
    </source>
</evidence>
<dbReference type="STRING" id="940286.GCA_000227565_01410"/>